<evidence type="ECO:0000313" key="5">
    <source>
        <dbReference type="Proteomes" id="UP001302494"/>
    </source>
</evidence>
<evidence type="ECO:0000256" key="1">
    <source>
        <dbReference type="ARBA" id="ARBA00001713"/>
    </source>
</evidence>
<comment type="similarity">
    <text evidence="3">Belongs to the ribose 5-phosphate isomerase family.</text>
</comment>
<dbReference type="NCBIfam" id="NF001924">
    <property type="entry name" value="PRK00702.1"/>
    <property type="match status" value="1"/>
</dbReference>
<dbReference type="Pfam" id="PF06026">
    <property type="entry name" value="Rib_5-P_isom_A"/>
    <property type="match status" value="1"/>
</dbReference>
<dbReference type="InterPro" id="IPR020672">
    <property type="entry name" value="Ribose5P_isomerase_typA_subgr"/>
</dbReference>
<dbReference type="HAMAP" id="MF_00170">
    <property type="entry name" value="Rib_5P_isom_A"/>
    <property type="match status" value="1"/>
</dbReference>
<dbReference type="RefSeq" id="WP_312743679.1">
    <property type="nucleotide sequence ID" value="NZ_CP116968.1"/>
</dbReference>
<dbReference type="Gene3D" id="3.30.70.260">
    <property type="match status" value="1"/>
</dbReference>
<comment type="catalytic activity">
    <reaction evidence="1 3">
        <text>aldehydo-D-ribose 5-phosphate = D-ribulose 5-phosphate</text>
        <dbReference type="Rhea" id="RHEA:14657"/>
        <dbReference type="ChEBI" id="CHEBI:58121"/>
        <dbReference type="ChEBI" id="CHEBI:58273"/>
        <dbReference type="EC" id="5.3.1.6"/>
    </reaction>
</comment>
<dbReference type="PANTHER" id="PTHR43748:SF3">
    <property type="entry name" value="RIBOSE-5-PHOSPHATE ISOMERASE 3, CHLOROPLASTIC-RELATED"/>
    <property type="match status" value="1"/>
</dbReference>
<evidence type="ECO:0000313" key="4">
    <source>
        <dbReference type="EMBL" id="WNM61472.1"/>
    </source>
</evidence>
<organism evidence="4 5">
    <name type="scientific">Candidatus Nitrospira neomarina</name>
    <dbReference type="NCBI Taxonomy" id="3020899"/>
    <lineage>
        <taxon>Bacteria</taxon>
        <taxon>Pseudomonadati</taxon>
        <taxon>Nitrospirota</taxon>
        <taxon>Nitrospiria</taxon>
        <taxon>Nitrospirales</taxon>
        <taxon>Nitrospiraceae</taxon>
        <taxon>Nitrospira</taxon>
    </lineage>
</organism>
<dbReference type="PANTHER" id="PTHR43748">
    <property type="entry name" value="RIBOSE-5-PHOSPHATE ISOMERASE 3, CHLOROPLASTIC-RELATED"/>
    <property type="match status" value="1"/>
</dbReference>
<dbReference type="InterPro" id="IPR037171">
    <property type="entry name" value="NagB/RpiA_transferase-like"/>
</dbReference>
<feature type="binding site" evidence="3">
    <location>
        <begin position="103"/>
        <end position="106"/>
    </location>
    <ligand>
        <name>substrate</name>
    </ligand>
</feature>
<dbReference type="InterPro" id="IPR004788">
    <property type="entry name" value="Ribose5P_isomerase_type_A"/>
</dbReference>
<dbReference type="SUPFAM" id="SSF100950">
    <property type="entry name" value="NagB/RpiA/CoA transferase-like"/>
    <property type="match status" value="1"/>
</dbReference>
<proteinExistence type="inferred from homology"/>
<reference evidence="4 5" key="1">
    <citation type="submission" date="2023-01" db="EMBL/GenBank/DDBJ databases">
        <title>Cultivation and genomic characterization of new, ubiquitous marine nitrite-oxidizing bacteria from the Nitrospirales.</title>
        <authorList>
            <person name="Mueller A.J."/>
            <person name="Daebeler A."/>
            <person name="Herbold C.W."/>
            <person name="Kirkegaard R.H."/>
            <person name="Daims H."/>
        </authorList>
    </citation>
    <scope>NUCLEOTIDE SEQUENCE [LARGE SCALE GENOMIC DNA]</scope>
    <source>
        <strain evidence="4 5">DK</strain>
    </source>
</reference>
<comment type="function">
    <text evidence="3">Catalyzes the reversible conversion of ribose-5-phosphate to ribulose 5-phosphate.</text>
</comment>
<dbReference type="FunFam" id="3.40.50.1360:FF:000001">
    <property type="entry name" value="Ribose-5-phosphate isomerase A"/>
    <property type="match status" value="1"/>
</dbReference>
<name>A0AA96GI86_9BACT</name>
<feature type="binding site" evidence="3">
    <location>
        <position position="130"/>
    </location>
    <ligand>
        <name>substrate</name>
    </ligand>
</feature>
<dbReference type="SUPFAM" id="SSF75445">
    <property type="entry name" value="D-ribose-5-phosphate isomerase (RpiA), lid domain"/>
    <property type="match status" value="1"/>
</dbReference>
<dbReference type="EMBL" id="CP116968">
    <property type="protein sequence ID" value="WNM61472.1"/>
    <property type="molecule type" value="Genomic_DNA"/>
</dbReference>
<dbReference type="KEGG" id="nneo:PQG83_17185"/>
<gene>
    <name evidence="3 4" type="primary">rpiA</name>
    <name evidence="4" type="ORF">PQG83_17185</name>
</gene>
<dbReference type="Gene3D" id="3.40.50.1360">
    <property type="match status" value="1"/>
</dbReference>
<dbReference type="GO" id="GO:0004751">
    <property type="term" value="F:ribose-5-phosphate isomerase activity"/>
    <property type="evidence" value="ECO:0007669"/>
    <property type="project" value="UniProtKB-UniRule"/>
</dbReference>
<keyword evidence="5" id="KW-1185">Reference proteome</keyword>
<feature type="active site" description="Proton acceptor" evidence="3">
    <location>
        <position position="112"/>
    </location>
</feature>
<comment type="subunit">
    <text evidence="3">Homodimer.</text>
</comment>
<comment type="pathway">
    <text evidence="3">Carbohydrate degradation; pentose phosphate pathway; D-ribose 5-phosphate from D-ribulose 5-phosphate (non-oxidative stage): step 1/1.</text>
</comment>
<evidence type="ECO:0000256" key="3">
    <source>
        <dbReference type="HAMAP-Rule" id="MF_00170"/>
    </source>
</evidence>
<dbReference type="GO" id="GO:0009052">
    <property type="term" value="P:pentose-phosphate shunt, non-oxidative branch"/>
    <property type="evidence" value="ECO:0007669"/>
    <property type="project" value="UniProtKB-UniRule"/>
</dbReference>
<dbReference type="NCBIfam" id="TIGR00021">
    <property type="entry name" value="rpiA"/>
    <property type="match status" value="1"/>
</dbReference>
<dbReference type="EC" id="5.3.1.6" evidence="3"/>
<dbReference type="InterPro" id="IPR050262">
    <property type="entry name" value="Ribose-5P_isomerase"/>
</dbReference>
<evidence type="ECO:0000256" key="2">
    <source>
        <dbReference type="ARBA" id="ARBA00023235"/>
    </source>
</evidence>
<sequence>MPSPSTPLTPDQQKAQAARKALEFIQDGQILGLGTGSTVHYFLTALGQLVQQGLRVRGVPTSQATAVYARQLGIPLLNNDDPWDIDVAVDGADQVDPQLNLIKGGGGALMREKIVANAAQQFIVIVDQAKQVDRLGLPFPLPVEIVPFGWRTTQRHLENLGWPSPLRHRAGQPFLTDNGNYVADLHIPEITDPAAVESSLSQIPGVVECGLFLMMTSLLIIGTNDGPVLTHAS</sequence>
<feature type="binding site" evidence="3">
    <location>
        <begin position="35"/>
        <end position="38"/>
    </location>
    <ligand>
        <name>substrate</name>
    </ligand>
</feature>
<accession>A0AA96GI86</accession>
<protein>
    <recommendedName>
        <fullName evidence="3">Ribose-5-phosphate isomerase A</fullName>
        <ecNumber evidence="3">5.3.1.6</ecNumber>
    </recommendedName>
    <alternativeName>
        <fullName evidence="3">Phosphoriboisomerase A</fullName>
        <shortName evidence="3">PRI</shortName>
    </alternativeName>
</protein>
<dbReference type="AlphaFoldDB" id="A0AA96GI86"/>
<dbReference type="CDD" id="cd01398">
    <property type="entry name" value="RPI_A"/>
    <property type="match status" value="1"/>
</dbReference>
<keyword evidence="2 3" id="KW-0413">Isomerase</keyword>
<dbReference type="Proteomes" id="UP001302494">
    <property type="component" value="Chromosome"/>
</dbReference>
<feature type="binding site" evidence="3">
    <location>
        <begin position="90"/>
        <end position="93"/>
    </location>
    <ligand>
        <name>substrate</name>
    </ligand>
</feature>